<dbReference type="WBParaSite" id="HDID_0000287101-mRNA-1">
    <property type="protein sequence ID" value="HDID_0000287101-mRNA-1"/>
    <property type="gene ID" value="HDID_0000287101"/>
</dbReference>
<feature type="region of interest" description="Disordered" evidence="2">
    <location>
        <begin position="1398"/>
        <end position="1450"/>
    </location>
</feature>
<feature type="region of interest" description="Disordered" evidence="2">
    <location>
        <begin position="1022"/>
        <end position="1106"/>
    </location>
</feature>
<feature type="region of interest" description="Disordered" evidence="2">
    <location>
        <begin position="33"/>
        <end position="52"/>
    </location>
</feature>
<feature type="compositionally biased region" description="Low complexity" evidence="2">
    <location>
        <begin position="1030"/>
        <end position="1051"/>
    </location>
</feature>
<feature type="compositionally biased region" description="Polar residues" evidence="2">
    <location>
        <begin position="1219"/>
        <end position="1238"/>
    </location>
</feature>
<feature type="compositionally biased region" description="Polar residues" evidence="2">
    <location>
        <begin position="960"/>
        <end position="974"/>
    </location>
</feature>
<evidence type="ECO:0000313" key="3">
    <source>
        <dbReference type="EMBL" id="VDL23243.1"/>
    </source>
</evidence>
<feature type="compositionally biased region" description="Acidic residues" evidence="2">
    <location>
        <begin position="1"/>
        <end position="11"/>
    </location>
</feature>
<feature type="compositionally biased region" description="Acidic residues" evidence="2">
    <location>
        <begin position="821"/>
        <end position="830"/>
    </location>
</feature>
<feature type="region of interest" description="Disordered" evidence="2">
    <location>
        <begin position="512"/>
        <end position="535"/>
    </location>
</feature>
<feature type="region of interest" description="Disordered" evidence="2">
    <location>
        <begin position="1280"/>
        <end position="1302"/>
    </location>
</feature>
<accession>A0A0R3SDT1</accession>
<feature type="compositionally biased region" description="Polar residues" evidence="2">
    <location>
        <begin position="1096"/>
        <end position="1106"/>
    </location>
</feature>
<feature type="region of interest" description="Disordered" evidence="2">
    <location>
        <begin position="667"/>
        <end position="706"/>
    </location>
</feature>
<dbReference type="STRING" id="6216.A0A0R3SDT1"/>
<sequence>AVEEVEVEVEEAPQAQVHEPQAAVETKVGSEVQSEAELVESTSPPAVASDTAAHAVSESRLVELSDSLEELSALEAPCLPLFPSFEEFSASVPVDISAAEFSDLSPHCPDLGRVENQNFHSDSIPFFEKSFMPSSSQDLHFSLPVEYAQPVQVECVEERPVVNASFSEASVASRIGNICDARPVESALLVSTEIPSEICIPVSDLEHYKTTATPPLLPISDLMVPMSHPIGMEIAETVETESCIPLHLGLTHNDRLYIEQTKPLEYAPVKATYSHPEELDQDVHIGLTESAEEQMSNVKSLPPVPSPTQAISFEAEDHLSALPGVSKESPSEAAIYIDESGKEMPIAFSRASTSETARPMVSDENLTSATHLAVTDSEHVESYSATQKHVNLPEIVLGEKCLTQHSSHSSLPSMIGSVETPPQTSSVANSSLELRAKLPLRLFYAPNTQEVVWEEVVLMDHGVETPLPFPNVSIIVPLPEPTLSISPQRSFVHTSESDRSVIEGTDLIPSYTSLPRPVSKEPEVGSRDDGNAPGDHVCLGASAPEIRPDRLVTEPSAEVMNLLSVAPISSAPVSSETMVSEVPPTIESLSSPAIASTSKEPSICSGELDVYVISPSSSEEETKQTQKKFQDSFVSEPSEGKVATVKEKEESGWDDLSQLAAAAGATLAAEYASDDEDSDDGEENEEDYRCKSIAMKQPRHHPAPEATLDRSSQLLSRLKFYGLGAQQVSQPSPRLYDVERGLSRDIEEESEDVEEQVAEEVILEDEEEELEDERPKLLIEGLESGLPTIPEVAGPLTPDDDEDLLNEEELPTDLKLVPAHEDEEGDEEDVSQTHSRPVSEYQQQLPSLSRLSASSQRSSFTTTATDITEESSQATVILVGSDTLSAAEQMHDVSRTTLTSLESDLNLMDGSRLSTAGSFPHISKEAADVLTQGQSGLASAISTDQVIEEKPSGGRHLADTVSTPSILERSTSSDIYCPQKGRLRGFPRKGDPGTSEPVLSKTEAMASQSPSLAAFERLEQQITASSSPDSLQKSSGEGKKSSSSKTNSSLSEFERIEAEVAKSSSGSSGELPSGAAKAAGDSSQSSLSEFLRVEQECTSSQESVHQQPIDTQLAALTHKTIDTIYEDVLAEQMCQSIETSRITDSSEIAGDADSLAQSSLHDSLAGSLSHREVLPTDLIRGVIRGARDVIERGFPRDRDSLGEADSSEEDFPQIMETSTDSLEGVHQHSQQGQWGDSSLSDEHNYSRHITDSLEDSGAALASGSRASTQPPSQSEVLFMLLPGPPPVPIQSSELPQVSLPRSTSGDEALLKKIDTDEDVQYKFLPGSMSITSLNLAQEQPLASQTDSNLGSTVFDISEDEFKGPLCPEHSMTESPLKSLSSSPILIHKKDVEDIPEISSPITPMAEPFSPKDISTSTVTKDHPCLIQEQETGDDFEIIQPSEFDFPPKQK</sequence>
<proteinExistence type="predicted"/>
<feature type="compositionally biased region" description="Acidic residues" evidence="2">
    <location>
        <begin position="798"/>
        <end position="811"/>
    </location>
</feature>
<feature type="region of interest" description="Disordered" evidence="2">
    <location>
        <begin position="1"/>
        <end position="25"/>
    </location>
</feature>
<name>A0A0R3SDT1_HYMDI</name>
<gene>
    <name evidence="3" type="ORF">HDID_LOCUS2869</name>
</gene>
<reference evidence="5" key="1">
    <citation type="submission" date="2017-02" db="UniProtKB">
        <authorList>
            <consortium name="WormBaseParasite"/>
        </authorList>
    </citation>
    <scope>IDENTIFICATION</scope>
</reference>
<evidence type="ECO:0000313" key="5">
    <source>
        <dbReference type="WBParaSite" id="HDID_0000287101-mRNA-1"/>
    </source>
</evidence>
<feature type="compositionally biased region" description="Low complexity" evidence="2">
    <location>
        <begin position="1061"/>
        <end position="1076"/>
    </location>
</feature>
<feature type="compositionally biased region" description="Basic and acidic residues" evidence="2">
    <location>
        <begin position="518"/>
        <end position="530"/>
    </location>
</feature>
<evidence type="ECO:0000256" key="2">
    <source>
        <dbReference type="SAM" id="MobiDB-lite"/>
    </source>
</evidence>
<dbReference type="EMBL" id="UYSG01000772">
    <property type="protein sequence ID" value="VDL23243.1"/>
    <property type="molecule type" value="Genomic_DNA"/>
</dbReference>
<keyword evidence="1" id="KW-0175">Coiled coil</keyword>
<dbReference type="OrthoDB" id="6270285at2759"/>
<evidence type="ECO:0000313" key="4">
    <source>
        <dbReference type="Proteomes" id="UP000274504"/>
    </source>
</evidence>
<organism evidence="5">
    <name type="scientific">Hymenolepis diminuta</name>
    <name type="common">Rat tapeworm</name>
    <dbReference type="NCBI Taxonomy" id="6216"/>
    <lineage>
        <taxon>Eukaryota</taxon>
        <taxon>Metazoa</taxon>
        <taxon>Spiralia</taxon>
        <taxon>Lophotrochozoa</taxon>
        <taxon>Platyhelminthes</taxon>
        <taxon>Cestoda</taxon>
        <taxon>Eucestoda</taxon>
        <taxon>Cyclophyllidea</taxon>
        <taxon>Hymenolepididae</taxon>
        <taxon>Hymenolepis</taxon>
    </lineage>
</organism>
<feature type="region of interest" description="Disordered" evidence="2">
    <location>
        <begin position="615"/>
        <end position="653"/>
    </location>
</feature>
<reference evidence="3 4" key="2">
    <citation type="submission" date="2018-11" db="EMBL/GenBank/DDBJ databases">
        <authorList>
            <consortium name="Pathogen Informatics"/>
        </authorList>
    </citation>
    <scope>NUCLEOTIDE SEQUENCE [LARGE SCALE GENOMIC DNA]</scope>
</reference>
<feature type="compositionally biased region" description="Basic and acidic residues" evidence="2">
    <location>
        <begin position="620"/>
        <end position="630"/>
    </location>
</feature>
<feature type="coiled-coil region" evidence="1">
    <location>
        <begin position="746"/>
        <end position="773"/>
    </location>
</feature>
<feature type="compositionally biased region" description="Polar residues" evidence="2">
    <location>
        <begin position="1289"/>
        <end position="1302"/>
    </location>
</feature>
<feature type="compositionally biased region" description="Low complexity" evidence="2">
    <location>
        <begin position="842"/>
        <end position="859"/>
    </location>
</feature>
<dbReference type="Proteomes" id="UP000274504">
    <property type="component" value="Unassembled WGS sequence"/>
</dbReference>
<protein>
    <submittedName>
        <fullName evidence="5">Titin</fullName>
    </submittedName>
</protein>
<feature type="region of interest" description="Disordered" evidence="2">
    <location>
        <begin position="1219"/>
        <end position="1244"/>
    </location>
</feature>
<feature type="region of interest" description="Disordered" evidence="2">
    <location>
        <begin position="951"/>
        <end position="1009"/>
    </location>
</feature>
<feature type="region of interest" description="Disordered" evidence="2">
    <location>
        <begin position="783"/>
        <end position="866"/>
    </location>
</feature>
<evidence type="ECO:0000256" key="1">
    <source>
        <dbReference type="SAM" id="Coils"/>
    </source>
</evidence>
<feature type="compositionally biased region" description="Acidic residues" evidence="2">
    <location>
        <begin position="672"/>
        <end position="686"/>
    </location>
</feature>